<name>A0ABQ7S6A1_9ACAR</name>
<evidence type="ECO:0000256" key="1">
    <source>
        <dbReference type="ARBA" id="ARBA00004232"/>
    </source>
</evidence>
<evidence type="ECO:0000256" key="5">
    <source>
        <dbReference type="ARBA" id="ARBA00022692"/>
    </source>
</evidence>
<evidence type="ECO:0000256" key="3">
    <source>
        <dbReference type="ARBA" id="ARBA00010998"/>
    </source>
</evidence>
<keyword evidence="8 11" id="KW-0472">Membrane</keyword>
<gene>
    <name evidence="12" type="primary">cnep1r1</name>
    <name evidence="12" type="ORF">GZH46_02545</name>
</gene>
<keyword evidence="13" id="KW-1185">Reference proteome</keyword>
<evidence type="ECO:0000256" key="7">
    <source>
        <dbReference type="ARBA" id="ARBA00023098"/>
    </source>
</evidence>
<accession>A0ABQ7S6A1</accession>
<keyword evidence="6 11" id="KW-1133">Transmembrane helix</keyword>
<comment type="similarity">
    <text evidence="3">Belongs to the CNEP1R1 family.</text>
</comment>
<dbReference type="EMBL" id="JAIFTH010000798">
    <property type="protein sequence ID" value="KAG9508944.1"/>
    <property type="molecule type" value="Genomic_DNA"/>
</dbReference>
<evidence type="ECO:0000256" key="9">
    <source>
        <dbReference type="ARBA" id="ARBA00023242"/>
    </source>
</evidence>
<protein>
    <recommendedName>
        <fullName evidence="10">Transmembrane protein 188</fullName>
    </recommendedName>
</protein>
<evidence type="ECO:0000256" key="6">
    <source>
        <dbReference type="ARBA" id="ARBA00022989"/>
    </source>
</evidence>
<sequence>MNVSGDLQSCEDLKAFERRLTEIVACVQPQTQRWRIILLITFSTTVLGAIHWLLDPQTKEVGLIESLSNHMFFTTSAVILILLFFCGIHKRVVAPKIVVSRIKQVLSNFNMSCDPAGRLILGGRKRASINRMISTTNSRQSDD</sequence>
<evidence type="ECO:0000256" key="8">
    <source>
        <dbReference type="ARBA" id="ARBA00023136"/>
    </source>
</evidence>
<evidence type="ECO:0000313" key="12">
    <source>
        <dbReference type="EMBL" id="KAG9508944.1"/>
    </source>
</evidence>
<organism evidence="12 13">
    <name type="scientific">Fragariocoptes setiger</name>
    <dbReference type="NCBI Taxonomy" id="1670756"/>
    <lineage>
        <taxon>Eukaryota</taxon>
        <taxon>Metazoa</taxon>
        <taxon>Ecdysozoa</taxon>
        <taxon>Arthropoda</taxon>
        <taxon>Chelicerata</taxon>
        <taxon>Arachnida</taxon>
        <taxon>Acari</taxon>
        <taxon>Acariformes</taxon>
        <taxon>Trombidiformes</taxon>
        <taxon>Prostigmata</taxon>
        <taxon>Eupodina</taxon>
        <taxon>Eriophyoidea</taxon>
        <taxon>Phytoptidae</taxon>
        <taxon>Fragariocoptes</taxon>
    </lineage>
</organism>
<evidence type="ECO:0000313" key="13">
    <source>
        <dbReference type="Proteomes" id="UP000825002"/>
    </source>
</evidence>
<evidence type="ECO:0000256" key="2">
    <source>
        <dbReference type="ARBA" id="ARBA00004496"/>
    </source>
</evidence>
<dbReference type="PANTHER" id="PTHR20996">
    <property type="entry name" value="NUCLEAR ENVELOPE PHOSPHATASE-REGULATORY SUBUNIT 1"/>
    <property type="match status" value="1"/>
</dbReference>
<proteinExistence type="inferred from homology"/>
<dbReference type="InterPro" id="IPR019168">
    <property type="entry name" value="NEP1-R1"/>
</dbReference>
<dbReference type="Pfam" id="PF09771">
    <property type="entry name" value="Tmemb_18A"/>
    <property type="match status" value="1"/>
</dbReference>
<feature type="transmembrane region" description="Helical" evidence="11">
    <location>
        <begin position="66"/>
        <end position="86"/>
    </location>
</feature>
<feature type="non-terminal residue" evidence="12">
    <location>
        <position position="1"/>
    </location>
</feature>
<dbReference type="PANTHER" id="PTHR20996:SF1">
    <property type="entry name" value="NUCLEAR ENVELOPE PHOSPHATASE-REGULATORY SUBUNIT 1"/>
    <property type="match status" value="1"/>
</dbReference>
<feature type="transmembrane region" description="Helical" evidence="11">
    <location>
        <begin position="36"/>
        <end position="54"/>
    </location>
</feature>
<reference evidence="12 13" key="1">
    <citation type="submission" date="2020-10" db="EMBL/GenBank/DDBJ databases">
        <authorList>
            <person name="Klimov P.B."/>
            <person name="Dyachkov S.M."/>
            <person name="Chetverikov P.E."/>
        </authorList>
    </citation>
    <scope>NUCLEOTIDE SEQUENCE [LARGE SCALE GENOMIC DNA]</scope>
    <source>
        <strain evidence="12">BMOC 18-1129-001#AD2665</strain>
        <tissue evidence="12">Entire mites</tissue>
    </source>
</reference>
<keyword evidence="7" id="KW-0443">Lipid metabolism</keyword>
<comment type="caution">
    <text evidence="12">The sequence shown here is derived from an EMBL/GenBank/DDBJ whole genome shotgun (WGS) entry which is preliminary data.</text>
</comment>
<dbReference type="Proteomes" id="UP000825002">
    <property type="component" value="Unassembled WGS sequence"/>
</dbReference>
<evidence type="ECO:0000256" key="11">
    <source>
        <dbReference type="SAM" id="Phobius"/>
    </source>
</evidence>
<keyword evidence="5 11" id="KW-0812">Transmembrane</keyword>
<keyword evidence="9" id="KW-0539">Nucleus</keyword>
<evidence type="ECO:0000256" key="4">
    <source>
        <dbReference type="ARBA" id="ARBA00022490"/>
    </source>
</evidence>
<evidence type="ECO:0000256" key="10">
    <source>
        <dbReference type="ARBA" id="ARBA00030458"/>
    </source>
</evidence>
<keyword evidence="4" id="KW-0963">Cytoplasm</keyword>
<comment type="subcellular location">
    <subcellularLocation>
        <location evidence="2">Cytoplasm</location>
    </subcellularLocation>
    <subcellularLocation>
        <location evidence="1">Nucleus membrane</location>
        <topology evidence="1">Multi-pass membrane protein</topology>
    </subcellularLocation>
</comment>